<reference evidence="3" key="1">
    <citation type="submission" date="2025-08" db="UniProtKB">
        <authorList>
            <consortium name="RefSeq"/>
        </authorList>
    </citation>
    <scope>IDENTIFICATION</scope>
</reference>
<dbReference type="GeneID" id="112043558"/>
<gene>
    <name evidence="3" type="primary">LOC112043558</name>
</gene>
<evidence type="ECO:0000256" key="1">
    <source>
        <dbReference type="SAM" id="SignalP"/>
    </source>
</evidence>
<proteinExistence type="predicted"/>
<sequence>MKGTLLIILAVWTLSAVTAIPRMRRAINPDEAEAVENKARVCAPQTPCAWEIYNSHTKISKIRNTYCECAEGTTCESKEKDESGNVYIYKCLTTPES</sequence>
<dbReference type="Proteomes" id="UP001652582">
    <property type="component" value="Chromosome 14"/>
</dbReference>
<name>A0A6J1MK74_BICAN</name>
<keyword evidence="2" id="KW-1185">Reference proteome</keyword>
<organism evidence="2 3">
    <name type="scientific">Bicyclus anynana</name>
    <name type="common">Squinting bush brown butterfly</name>
    <dbReference type="NCBI Taxonomy" id="110368"/>
    <lineage>
        <taxon>Eukaryota</taxon>
        <taxon>Metazoa</taxon>
        <taxon>Ecdysozoa</taxon>
        <taxon>Arthropoda</taxon>
        <taxon>Hexapoda</taxon>
        <taxon>Insecta</taxon>
        <taxon>Pterygota</taxon>
        <taxon>Neoptera</taxon>
        <taxon>Endopterygota</taxon>
        <taxon>Lepidoptera</taxon>
        <taxon>Glossata</taxon>
        <taxon>Ditrysia</taxon>
        <taxon>Papilionoidea</taxon>
        <taxon>Nymphalidae</taxon>
        <taxon>Satyrinae</taxon>
        <taxon>Satyrini</taxon>
        <taxon>Mycalesina</taxon>
        <taxon>Bicyclus</taxon>
    </lineage>
</organism>
<dbReference type="KEGG" id="bany:112043558"/>
<feature type="signal peptide" evidence="1">
    <location>
        <begin position="1"/>
        <end position="19"/>
    </location>
</feature>
<evidence type="ECO:0000313" key="3">
    <source>
        <dbReference type="RefSeq" id="XP_023934799.1"/>
    </source>
</evidence>
<dbReference type="RefSeq" id="XP_023934799.1">
    <property type="nucleotide sequence ID" value="XM_024079031.2"/>
</dbReference>
<protein>
    <submittedName>
        <fullName evidence="3">Uncharacterized protein LOC112043558</fullName>
    </submittedName>
</protein>
<dbReference type="OrthoDB" id="6340809at2759"/>
<dbReference type="AlphaFoldDB" id="A0A6J1MK74"/>
<feature type="chain" id="PRO_5026714653" evidence="1">
    <location>
        <begin position="20"/>
        <end position="97"/>
    </location>
</feature>
<keyword evidence="1" id="KW-0732">Signal</keyword>
<evidence type="ECO:0000313" key="2">
    <source>
        <dbReference type="Proteomes" id="UP001652582"/>
    </source>
</evidence>
<accession>A0A6J1MK74</accession>